<dbReference type="InterPro" id="IPR045378">
    <property type="entry name" value="LNT_N"/>
</dbReference>
<dbReference type="PANTHER" id="PTHR38686:SF1">
    <property type="entry name" value="APOLIPOPROTEIN N-ACYLTRANSFERASE"/>
    <property type="match status" value="1"/>
</dbReference>
<keyword evidence="4 8" id="KW-0812">Transmembrane</keyword>
<organism evidence="10 11">
    <name type="scientific">Kibdelosporangium banguiense</name>
    <dbReference type="NCBI Taxonomy" id="1365924"/>
    <lineage>
        <taxon>Bacteria</taxon>
        <taxon>Bacillati</taxon>
        <taxon>Actinomycetota</taxon>
        <taxon>Actinomycetes</taxon>
        <taxon>Pseudonocardiales</taxon>
        <taxon>Pseudonocardiaceae</taxon>
        <taxon>Kibdelosporangium</taxon>
    </lineage>
</organism>
<evidence type="ECO:0000256" key="2">
    <source>
        <dbReference type="ARBA" id="ARBA00022475"/>
    </source>
</evidence>
<dbReference type="PANTHER" id="PTHR38686">
    <property type="entry name" value="APOLIPOPROTEIN N-ACYLTRANSFERASE"/>
    <property type="match status" value="1"/>
</dbReference>
<dbReference type="PROSITE" id="PS50263">
    <property type="entry name" value="CN_HYDROLASE"/>
    <property type="match status" value="1"/>
</dbReference>
<comment type="function">
    <text evidence="8">Catalyzes the phospholipid dependent N-acylation of the N-terminal cysteine of apolipoprotein, the last step in lipoprotein maturation.</text>
</comment>
<feature type="transmembrane region" description="Helical" evidence="8">
    <location>
        <begin position="49"/>
        <end position="66"/>
    </location>
</feature>
<dbReference type="InterPro" id="IPR003010">
    <property type="entry name" value="C-N_Hydrolase"/>
</dbReference>
<gene>
    <name evidence="8" type="primary">lnt</name>
    <name evidence="10" type="ORF">JOF56_007786</name>
</gene>
<evidence type="ECO:0000256" key="1">
    <source>
        <dbReference type="ARBA" id="ARBA00004651"/>
    </source>
</evidence>
<dbReference type="Pfam" id="PF20154">
    <property type="entry name" value="LNT_N"/>
    <property type="match status" value="1"/>
</dbReference>
<feature type="transmembrane region" description="Helical" evidence="8">
    <location>
        <begin position="104"/>
        <end position="125"/>
    </location>
</feature>
<evidence type="ECO:0000256" key="7">
    <source>
        <dbReference type="ARBA" id="ARBA00023315"/>
    </source>
</evidence>
<dbReference type="Pfam" id="PF00795">
    <property type="entry name" value="CN_hydrolase"/>
    <property type="match status" value="1"/>
</dbReference>
<dbReference type="InterPro" id="IPR004563">
    <property type="entry name" value="Apolipo_AcylTrfase"/>
</dbReference>
<proteinExistence type="inferred from homology"/>
<keyword evidence="5 8" id="KW-1133">Transmembrane helix</keyword>
<sequence length="525" mass="55892">MIAPPMTPEPAPAPRGTVSFVRRHPVIWRTAAALAGGGLLYVSYPPRSLWWLAPIAFALFAITIRHQRARAGLGYGFVFAMGFIMPVLYWLQNFLGEGFGPAPWVGLSVTIALMIAVPAAGMAVVSKLPGGPVWMAMLFVTSEAIRARFPFGGFPWARTGFGQPEGWYLPLASLGGAPLLSFAVVLTGCALAELVFRRRIAPALMAVLPVAIGLAATPLVGTDAQNGTLTVAVVQGNAPEGLGALTQGAEMRRNHIQRAEQLAQDIKAGRVPRPDVVVMPETFTSLGPDPAADAALSRMVADLGVPTLVGARIERPGGAAQNVIINWDPRTGPGLQYAKTKLVPFGEFVPVRPIARFFTPFVDGQTDMLPGIEPPVLNVAGTKLGVGICFEVAYDDVLTEAAKQGAEVLTVPTNNNWYGRTEMSYQQLAMSRVRAVETGRAVVVSATTGVSAIVEPDGSVTRKTELYTADTLVATVAKRTTVTLATRIGAWPEGVMVTGGLTAWLWAIGLRIRRRHVDSSRAEND</sequence>
<name>A0ABS4TTW6_9PSEU</name>
<comment type="subcellular location">
    <subcellularLocation>
        <location evidence="1 8">Cell membrane</location>
        <topology evidence="1 8">Multi-pass membrane protein</topology>
    </subcellularLocation>
</comment>
<evidence type="ECO:0000256" key="5">
    <source>
        <dbReference type="ARBA" id="ARBA00022989"/>
    </source>
</evidence>
<comment type="similarity">
    <text evidence="8">Belongs to the CN hydrolase family. Apolipoprotein N-acyltransferase subfamily.</text>
</comment>
<dbReference type="SUPFAM" id="SSF56317">
    <property type="entry name" value="Carbon-nitrogen hydrolase"/>
    <property type="match status" value="1"/>
</dbReference>
<dbReference type="Gene3D" id="3.60.110.10">
    <property type="entry name" value="Carbon-nitrogen hydrolase"/>
    <property type="match status" value="1"/>
</dbReference>
<accession>A0ABS4TTW6</accession>
<dbReference type="RefSeq" id="WP_209644354.1">
    <property type="nucleotide sequence ID" value="NZ_JAGINW010000001.1"/>
</dbReference>
<keyword evidence="2 8" id="KW-1003">Cell membrane</keyword>
<dbReference type="CDD" id="cd07571">
    <property type="entry name" value="ALP_N-acyl_transferase"/>
    <property type="match status" value="1"/>
</dbReference>
<comment type="pathway">
    <text evidence="8">Protein modification; lipoprotein biosynthesis (N-acyl transfer).</text>
</comment>
<evidence type="ECO:0000256" key="6">
    <source>
        <dbReference type="ARBA" id="ARBA00023136"/>
    </source>
</evidence>
<evidence type="ECO:0000256" key="3">
    <source>
        <dbReference type="ARBA" id="ARBA00022679"/>
    </source>
</evidence>
<evidence type="ECO:0000313" key="10">
    <source>
        <dbReference type="EMBL" id="MBP2327401.1"/>
    </source>
</evidence>
<dbReference type="HAMAP" id="MF_01148">
    <property type="entry name" value="Lnt"/>
    <property type="match status" value="1"/>
</dbReference>
<keyword evidence="7 8" id="KW-0012">Acyltransferase</keyword>
<reference evidence="10 11" key="1">
    <citation type="submission" date="2021-03" db="EMBL/GenBank/DDBJ databases">
        <title>Sequencing the genomes of 1000 actinobacteria strains.</title>
        <authorList>
            <person name="Klenk H.-P."/>
        </authorList>
    </citation>
    <scope>NUCLEOTIDE SEQUENCE [LARGE SCALE GENOMIC DNA]</scope>
    <source>
        <strain evidence="10 11">DSM 46670</strain>
    </source>
</reference>
<evidence type="ECO:0000256" key="4">
    <source>
        <dbReference type="ARBA" id="ARBA00022692"/>
    </source>
</evidence>
<dbReference type="EMBL" id="JAGINW010000001">
    <property type="protein sequence ID" value="MBP2327401.1"/>
    <property type="molecule type" value="Genomic_DNA"/>
</dbReference>
<protein>
    <recommendedName>
        <fullName evidence="8">Apolipoprotein N-acyltransferase</fullName>
        <shortName evidence="8">ALP N-acyltransferase</shortName>
        <ecNumber evidence="8">2.3.1.269</ecNumber>
    </recommendedName>
</protein>
<feature type="transmembrane region" description="Helical" evidence="8">
    <location>
        <begin position="73"/>
        <end position="92"/>
    </location>
</feature>
<feature type="transmembrane region" description="Helical" evidence="8">
    <location>
        <begin position="171"/>
        <end position="196"/>
    </location>
</feature>
<dbReference type="InterPro" id="IPR036526">
    <property type="entry name" value="C-N_Hydrolase_sf"/>
</dbReference>
<dbReference type="NCBIfam" id="TIGR00546">
    <property type="entry name" value="lnt"/>
    <property type="match status" value="1"/>
</dbReference>
<keyword evidence="11" id="KW-1185">Reference proteome</keyword>
<evidence type="ECO:0000313" key="11">
    <source>
        <dbReference type="Proteomes" id="UP001519332"/>
    </source>
</evidence>
<feature type="domain" description="CN hydrolase" evidence="9">
    <location>
        <begin position="229"/>
        <end position="478"/>
    </location>
</feature>
<keyword evidence="6 8" id="KW-0472">Membrane</keyword>
<evidence type="ECO:0000259" key="9">
    <source>
        <dbReference type="PROSITE" id="PS50263"/>
    </source>
</evidence>
<evidence type="ECO:0000256" key="8">
    <source>
        <dbReference type="HAMAP-Rule" id="MF_01148"/>
    </source>
</evidence>
<dbReference type="GO" id="GO:0016746">
    <property type="term" value="F:acyltransferase activity"/>
    <property type="evidence" value="ECO:0007669"/>
    <property type="project" value="UniProtKB-KW"/>
</dbReference>
<feature type="transmembrane region" description="Helical" evidence="8">
    <location>
        <begin position="132"/>
        <end position="151"/>
    </location>
</feature>
<feature type="transmembrane region" description="Helical" evidence="8">
    <location>
        <begin position="203"/>
        <end position="221"/>
    </location>
</feature>
<dbReference type="EC" id="2.3.1.269" evidence="8"/>
<comment type="catalytic activity">
    <reaction evidence="8">
        <text>N-terminal S-1,2-diacyl-sn-glyceryl-L-cysteinyl-[lipoprotein] + a glycerophospholipid = N-acyl-S-1,2-diacyl-sn-glyceryl-L-cysteinyl-[lipoprotein] + a 2-acyl-sn-glycero-3-phospholipid + H(+)</text>
        <dbReference type="Rhea" id="RHEA:48228"/>
        <dbReference type="Rhea" id="RHEA-COMP:14681"/>
        <dbReference type="Rhea" id="RHEA-COMP:14684"/>
        <dbReference type="ChEBI" id="CHEBI:15378"/>
        <dbReference type="ChEBI" id="CHEBI:136912"/>
        <dbReference type="ChEBI" id="CHEBI:140656"/>
        <dbReference type="ChEBI" id="CHEBI:140657"/>
        <dbReference type="ChEBI" id="CHEBI:140660"/>
        <dbReference type="EC" id="2.3.1.269"/>
    </reaction>
</comment>
<dbReference type="Proteomes" id="UP001519332">
    <property type="component" value="Unassembled WGS sequence"/>
</dbReference>
<comment type="caution">
    <text evidence="10">The sequence shown here is derived from an EMBL/GenBank/DDBJ whole genome shotgun (WGS) entry which is preliminary data.</text>
</comment>
<keyword evidence="3 8" id="KW-0808">Transferase</keyword>